<gene>
    <name evidence="1" type="ORF">M404DRAFT_239810</name>
</gene>
<dbReference type="Proteomes" id="UP000054217">
    <property type="component" value="Unassembled WGS sequence"/>
</dbReference>
<name>A0A0C3IHU8_PISTI</name>
<reference evidence="1 2" key="1">
    <citation type="submission" date="2014-04" db="EMBL/GenBank/DDBJ databases">
        <authorList>
            <consortium name="DOE Joint Genome Institute"/>
            <person name="Kuo A."/>
            <person name="Kohler A."/>
            <person name="Costa M.D."/>
            <person name="Nagy L.G."/>
            <person name="Floudas D."/>
            <person name="Copeland A."/>
            <person name="Barry K.W."/>
            <person name="Cichocki N."/>
            <person name="Veneault-Fourrey C."/>
            <person name="LaButti K."/>
            <person name="Lindquist E.A."/>
            <person name="Lipzen A."/>
            <person name="Lundell T."/>
            <person name="Morin E."/>
            <person name="Murat C."/>
            <person name="Sun H."/>
            <person name="Tunlid A."/>
            <person name="Henrissat B."/>
            <person name="Grigoriev I.V."/>
            <person name="Hibbett D.S."/>
            <person name="Martin F."/>
            <person name="Nordberg H.P."/>
            <person name="Cantor M.N."/>
            <person name="Hua S.X."/>
        </authorList>
    </citation>
    <scope>NUCLEOTIDE SEQUENCE [LARGE SCALE GENOMIC DNA]</scope>
    <source>
        <strain evidence="1 2">Marx 270</strain>
    </source>
</reference>
<dbReference type="EMBL" id="KN832043">
    <property type="protein sequence ID" value="KIN96607.1"/>
    <property type="molecule type" value="Genomic_DNA"/>
</dbReference>
<sequence length="64" mass="6842">MVYCVNGPTSKVVSSVTKPGGQPALDVRIVGKYSSPLISCIPSSFNLPQLLASSNQDHRRVEVI</sequence>
<organism evidence="1 2">
    <name type="scientific">Pisolithus tinctorius Marx 270</name>
    <dbReference type="NCBI Taxonomy" id="870435"/>
    <lineage>
        <taxon>Eukaryota</taxon>
        <taxon>Fungi</taxon>
        <taxon>Dikarya</taxon>
        <taxon>Basidiomycota</taxon>
        <taxon>Agaricomycotina</taxon>
        <taxon>Agaricomycetes</taxon>
        <taxon>Agaricomycetidae</taxon>
        <taxon>Boletales</taxon>
        <taxon>Sclerodermatineae</taxon>
        <taxon>Pisolithaceae</taxon>
        <taxon>Pisolithus</taxon>
    </lineage>
</organism>
<dbReference type="AlphaFoldDB" id="A0A0C3IHU8"/>
<proteinExistence type="predicted"/>
<accession>A0A0C3IHU8</accession>
<evidence type="ECO:0000313" key="2">
    <source>
        <dbReference type="Proteomes" id="UP000054217"/>
    </source>
</evidence>
<reference evidence="2" key="2">
    <citation type="submission" date="2015-01" db="EMBL/GenBank/DDBJ databases">
        <title>Evolutionary Origins and Diversification of the Mycorrhizal Mutualists.</title>
        <authorList>
            <consortium name="DOE Joint Genome Institute"/>
            <consortium name="Mycorrhizal Genomics Consortium"/>
            <person name="Kohler A."/>
            <person name="Kuo A."/>
            <person name="Nagy L.G."/>
            <person name="Floudas D."/>
            <person name="Copeland A."/>
            <person name="Barry K.W."/>
            <person name="Cichocki N."/>
            <person name="Veneault-Fourrey C."/>
            <person name="LaButti K."/>
            <person name="Lindquist E.A."/>
            <person name="Lipzen A."/>
            <person name="Lundell T."/>
            <person name="Morin E."/>
            <person name="Murat C."/>
            <person name="Riley R."/>
            <person name="Ohm R."/>
            <person name="Sun H."/>
            <person name="Tunlid A."/>
            <person name="Henrissat B."/>
            <person name="Grigoriev I.V."/>
            <person name="Hibbett D.S."/>
            <person name="Martin F."/>
        </authorList>
    </citation>
    <scope>NUCLEOTIDE SEQUENCE [LARGE SCALE GENOMIC DNA]</scope>
    <source>
        <strain evidence="2">Marx 270</strain>
    </source>
</reference>
<dbReference type="HOGENOM" id="CLU_2868586_0_0_1"/>
<keyword evidence="2" id="KW-1185">Reference proteome</keyword>
<protein>
    <submittedName>
        <fullName evidence="1">Uncharacterized protein</fullName>
    </submittedName>
</protein>
<evidence type="ECO:0000313" key="1">
    <source>
        <dbReference type="EMBL" id="KIN96607.1"/>
    </source>
</evidence>
<dbReference type="InParanoid" id="A0A0C3IHU8"/>